<comment type="caution">
    <text evidence="1">The sequence shown here is derived from an EMBL/GenBank/DDBJ whole genome shotgun (WGS) entry which is preliminary data.</text>
</comment>
<dbReference type="AlphaFoldDB" id="A0AAP0EX94"/>
<evidence type="ECO:0000313" key="2">
    <source>
        <dbReference type="Proteomes" id="UP001419268"/>
    </source>
</evidence>
<evidence type="ECO:0000313" key="1">
    <source>
        <dbReference type="EMBL" id="KAK9101044.1"/>
    </source>
</evidence>
<dbReference type="Proteomes" id="UP001419268">
    <property type="component" value="Unassembled WGS sequence"/>
</dbReference>
<gene>
    <name evidence="1" type="ORF">Scep_024474</name>
</gene>
<dbReference type="EMBL" id="JBBNAG010000010">
    <property type="protein sequence ID" value="KAK9101044.1"/>
    <property type="molecule type" value="Genomic_DNA"/>
</dbReference>
<reference evidence="1 2" key="1">
    <citation type="submission" date="2024-01" db="EMBL/GenBank/DDBJ databases">
        <title>Genome assemblies of Stephania.</title>
        <authorList>
            <person name="Yang L."/>
        </authorList>
    </citation>
    <scope>NUCLEOTIDE SEQUENCE [LARGE SCALE GENOMIC DNA]</scope>
    <source>
        <strain evidence="1">JXDWG</strain>
        <tissue evidence="1">Leaf</tissue>
    </source>
</reference>
<name>A0AAP0EX94_9MAGN</name>
<proteinExistence type="predicted"/>
<keyword evidence="2" id="KW-1185">Reference proteome</keyword>
<protein>
    <submittedName>
        <fullName evidence="1">Uncharacterized protein</fullName>
    </submittedName>
</protein>
<accession>A0AAP0EX94</accession>
<sequence>MDFYTISQRDDLGLVFEDLVGLAVESRPVCGPRVSKDGHVTCLYGLLKASPSPSPAYDWGKLTVGKSGKAFGFRSCQGHQIFMEVSHCSSNPTILPGICTSLLDVSDASPADNFRLSWLEKPVVRVRIRSVVD</sequence>
<organism evidence="1 2">
    <name type="scientific">Stephania cephalantha</name>
    <dbReference type="NCBI Taxonomy" id="152367"/>
    <lineage>
        <taxon>Eukaryota</taxon>
        <taxon>Viridiplantae</taxon>
        <taxon>Streptophyta</taxon>
        <taxon>Embryophyta</taxon>
        <taxon>Tracheophyta</taxon>
        <taxon>Spermatophyta</taxon>
        <taxon>Magnoliopsida</taxon>
        <taxon>Ranunculales</taxon>
        <taxon>Menispermaceae</taxon>
        <taxon>Menispermoideae</taxon>
        <taxon>Cissampelideae</taxon>
        <taxon>Stephania</taxon>
    </lineage>
</organism>